<organism evidence="7 8">
    <name type="scientific">Rhodopirellula bahusiensis</name>
    <dbReference type="NCBI Taxonomy" id="2014065"/>
    <lineage>
        <taxon>Bacteria</taxon>
        <taxon>Pseudomonadati</taxon>
        <taxon>Planctomycetota</taxon>
        <taxon>Planctomycetia</taxon>
        <taxon>Pirellulales</taxon>
        <taxon>Pirellulaceae</taxon>
        <taxon>Rhodopirellula</taxon>
    </lineage>
</organism>
<dbReference type="GO" id="GO:0015679">
    <property type="term" value="P:plasma membrane copper ion transport"/>
    <property type="evidence" value="ECO:0007669"/>
    <property type="project" value="TreeGrafter"/>
</dbReference>
<dbReference type="Pfam" id="PF25975">
    <property type="entry name" value="CzcB_C"/>
    <property type="match status" value="1"/>
</dbReference>
<dbReference type="Pfam" id="PF25954">
    <property type="entry name" value="Beta-barrel_RND_2"/>
    <property type="match status" value="1"/>
</dbReference>
<feature type="domain" description="CusB-like beta-barrel" evidence="4">
    <location>
        <begin position="338"/>
        <end position="414"/>
    </location>
</feature>
<dbReference type="InterPro" id="IPR058647">
    <property type="entry name" value="BSH_CzcB-like"/>
</dbReference>
<protein>
    <submittedName>
        <fullName evidence="7">Efflux transporter periplasmic adaptor subunit</fullName>
    </submittedName>
</protein>
<dbReference type="SUPFAM" id="SSF111369">
    <property type="entry name" value="HlyD-like secretion proteins"/>
    <property type="match status" value="1"/>
</dbReference>
<proteinExistence type="inferred from homology"/>
<dbReference type="NCBIfam" id="TIGR01730">
    <property type="entry name" value="RND_mfp"/>
    <property type="match status" value="1"/>
</dbReference>
<sequence length="491" mass="53009">MKSKYWLSALVALLVVVAAAWNLKNRELGTNQVDASASDEADREASPTIDFDDAQRICLSDRKINVAGIRWVEVQRGTLVVTRTLPARFAYDDTRHVSLRTPTDGVLESILVKPGDSVDRGQPVAVLRSPSIGTARNQILSEKAKLDLAQETYRWEADSHAGVSDLAKRIRAGEAIDAIKQSLKDKTIGEFGGQLLTMYSKSNLANQLSRSVGDLGDSGAISGRVIQERQSDRQQSEAALEAAIEQSLFQTRQSMIQAEAKRNDAERRLRIAKQTLGTLLGTLADSMGGLDVSPNELDVSRLTIQSPLTGTIESKTFSASERVAAQDELFVIADTSSLWVEADIRGRDWQSIHVSEGDVVRVSTPAMNMPPQPATVYTIGRQVDPASGAIPLVAKIDNSKWHFRPGLFARMAVPTETLHDVILVAGSAVVDLDGQTSVFVVSGDGFESVSVEVGSQSGGMVEIREGLTEGQLVVVSGAFALKSELLLEGEE</sequence>
<dbReference type="OrthoDB" id="9806939at2"/>
<evidence type="ECO:0000256" key="1">
    <source>
        <dbReference type="ARBA" id="ARBA00009477"/>
    </source>
</evidence>
<dbReference type="FunFam" id="2.40.420.20:FF:000006">
    <property type="entry name" value="RND family efflux transporter MFP subunit"/>
    <property type="match status" value="1"/>
</dbReference>
<dbReference type="Pfam" id="PF25973">
    <property type="entry name" value="BSH_CzcB"/>
    <property type="match status" value="1"/>
</dbReference>
<dbReference type="InterPro" id="IPR058792">
    <property type="entry name" value="Beta-barrel_RND_2"/>
</dbReference>
<dbReference type="InterPro" id="IPR006143">
    <property type="entry name" value="RND_pump_MFP"/>
</dbReference>
<dbReference type="Gene3D" id="2.40.50.100">
    <property type="match status" value="1"/>
</dbReference>
<gene>
    <name evidence="7" type="ORF">CEE69_18565</name>
</gene>
<dbReference type="GO" id="GO:0060003">
    <property type="term" value="P:copper ion export"/>
    <property type="evidence" value="ECO:0007669"/>
    <property type="project" value="TreeGrafter"/>
</dbReference>
<comment type="caution">
    <text evidence="7">The sequence shown here is derived from an EMBL/GenBank/DDBJ whole genome shotgun (WGS) entry which is preliminary data.</text>
</comment>
<dbReference type="InterPro" id="IPR051909">
    <property type="entry name" value="MFP_Cation_Efflux"/>
</dbReference>
<evidence type="ECO:0000259" key="6">
    <source>
        <dbReference type="Pfam" id="PF25975"/>
    </source>
</evidence>
<dbReference type="GO" id="GO:0016020">
    <property type="term" value="C:membrane"/>
    <property type="evidence" value="ECO:0007669"/>
    <property type="project" value="InterPro"/>
</dbReference>
<dbReference type="InterPro" id="IPR058649">
    <property type="entry name" value="CzcB_C"/>
</dbReference>
<evidence type="ECO:0000256" key="2">
    <source>
        <dbReference type="ARBA" id="ARBA00022448"/>
    </source>
</evidence>
<reference evidence="7 8" key="1">
    <citation type="submission" date="2017-06" db="EMBL/GenBank/DDBJ databases">
        <title>Description of Rhodopirellula bahusiensis sp. nov.</title>
        <authorList>
            <person name="Kizina J."/>
            <person name="Harder J."/>
        </authorList>
    </citation>
    <scope>NUCLEOTIDE SEQUENCE [LARGE SCALE GENOMIC DNA]</scope>
    <source>
        <strain evidence="7 8">SWK21</strain>
    </source>
</reference>
<dbReference type="Gene3D" id="2.40.30.170">
    <property type="match status" value="1"/>
</dbReference>
<dbReference type="AlphaFoldDB" id="A0A2G1W4F7"/>
<dbReference type="GO" id="GO:0030313">
    <property type="term" value="C:cell envelope"/>
    <property type="evidence" value="ECO:0007669"/>
    <property type="project" value="TreeGrafter"/>
</dbReference>
<dbReference type="PANTHER" id="PTHR30097">
    <property type="entry name" value="CATION EFFLUX SYSTEM PROTEIN CUSB"/>
    <property type="match status" value="1"/>
</dbReference>
<keyword evidence="8" id="KW-1185">Reference proteome</keyword>
<feature type="domain" description="CzcB-like C-terminal circularly permuted SH3-like" evidence="6">
    <location>
        <begin position="423"/>
        <end position="482"/>
    </location>
</feature>
<evidence type="ECO:0000313" key="8">
    <source>
        <dbReference type="Proteomes" id="UP000225740"/>
    </source>
</evidence>
<name>A0A2G1W4F7_9BACT</name>
<dbReference type="Proteomes" id="UP000225740">
    <property type="component" value="Unassembled WGS sequence"/>
</dbReference>
<feature type="coiled-coil region" evidence="3">
    <location>
        <begin position="226"/>
        <end position="275"/>
    </location>
</feature>
<evidence type="ECO:0000313" key="7">
    <source>
        <dbReference type="EMBL" id="PHQ33906.1"/>
    </source>
</evidence>
<feature type="domain" description="CzcB-like barrel-sandwich hybrid" evidence="5">
    <location>
        <begin position="101"/>
        <end position="334"/>
    </location>
</feature>
<keyword evidence="3" id="KW-0175">Coiled coil</keyword>
<dbReference type="EMBL" id="NIZW01000014">
    <property type="protein sequence ID" value="PHQ33906.1"/>
    <property type="molecule type" value="Genomic_DNA"/>
</dbReference>
<dbReference type="PANTHER" id="PTHR30097:SF4">
    <property type="entry name" value="SLR6042 PROTEIN"/>
    <property type="match status" value="1"/>
</dbReference>
<dbReference type="GO" id="GO:0022857">
    <property type="term" value="F:transmembrane transporter activity"/>
    <property type="evidence" value="ECO:0007669"/>
    <property type="project" value="InterPro"/>
</dbReference>
<dbReference type="Gene3D" id="2.40.420.20">
    <property type="match status" value="1"/>
</dbReference>
<keyword evidence="2" id="KW-0813">Transport</keyword>
<accession>A0A2G1W4F7</accession>
<evidence type="ECO:0000259" key="5">
    <source>
        <dbReference type="Pfam" id="PF25973"/>
    </source>
</evidence>
<comment type="similarity">
    <text evidence="1">Belongs to the membrane fusion protein (MFP) (TC 8.A.1) family.</text>
</comment>
<evidence type="ECO:0000259" key="4">
    <source>
        <dbReference type="Pfam" id="PF25954"/>
    </source>
</evidence>
<evidence type="ECO:0000256" key="3">
    <source>
        <dbReference type="SAM" id="Coils"/>
    </source>
</evidence>